<protein>
    <submittedName>
        <fullName evidence="5">TonB-dependent receptor SusC</fullName>
    </submittedName>
</protein>
<keyword evidence="2" id="KW-0472">Membrane</keyword>
<dbReference type="SUPFAM" id="SSF56935">
    <property type="entry name" value="Porins"/>
    <property type="match status" value="1"/>
</dbReference>
<proteinExistence type="predicted"/>
<accession>A0A5J4R8X1</accession>
<organism evidence="5">
    <name type="scientific">termite gut metagenome</name>
    <dbReference type="NCBI Taxonomy" id="433724"/>
    <lineage>
        <taxon>unclassified sequences</taxon>
        <taxon>metagenomes</taxon>
        <taxon>organismal metagenomes</taxon>
    </lineage>
</organism>
<evidence type="ECO:0000259" key="4">
    <source>
        <dbReference type="Pfam" id="PF00593"/>
    </source>
</evidence>
<feature type="domain" description="TonB-dependent receptor-like beta-barrel" evidence="4">
    <location>
        <begin position="178"/>
        <end position="544"/>
    </location>
</feature>
<keyword evidence="3" id="KW-0998">Cell outer membrane</keyword>
<evidence type="ECO:0000256" key="3">
    <source>
        <dbReference type="ARBA" id="ARBA00023237"/>
    </source>
</evidence>
<evidence type="ECO:0000313" key="5">
    <source>
        <dbReference type="EMBL" id="KAA6330188.1"/>
    </source>
</evidence>
<gene>
    <name evidence="5" type="ORF">EZS27_021078</name>
</gene>
<dbReference type="GO" id="GO:0009279">
    <property type="term" value="C:cell outer membrane"/>
    <property type="evidence" value="ECO:0007669"/>
    <property type="project" value="UniProtKB-SubCell"/>
</dbReference>
<comment type="caution">
    <text evidence="5">The sequence shown here is derived from an EMBL/GenBank/DDBJ whole genome shotgun (WGS) entry which is preliminary data.</text>
</comment>
<keyword evidence="5" id="KW-0675">Receptor</keyword>
<dbReference type="InterPro" id="IPR000531">
    <property type="entry name" value="Beta-barrel_TonB"/>
</dbReference>
<sequence length="778" mass="87024">MSIYYLRCVCPDIIVNNEVGFTDILRLPPVSKYHHFKVNSDGSFLLSEGKRVIDFQGNGYSVNLHPYKDFYDNTENILGNNSYFTNSVSVAESGEKYNIYLSAQNQNKGGVSTIVDADTKQNLLFNLGYKVSPKIEADITAQYSYANTPSSAVSSRSEGLLYSTLLIEPFINIAEKDNDGNYLYFPTGSDIPSNQWSNPLYELTTRGYSYITENLLLGGKLRYKITEYLSAEASVSLQNRYYNMEDYYPIGFKTITTDITKNNGSYALGTSRESTNNGQLQFNYNRKIRDFDWGTTLKWVYEASELNGFNASGYNLTAPVKKLNVTESRTRTISSSWSKTVNYGYFLNIKAGWKDKLFLDALGRLDQSSRFGNDVGTAFFPRVSLGYRLTEDIKLEPVTELKLRIAYGQAGSLPPFGAKDSKVNISSSGGVSYTQNDNTELKRAVTEETELGFDAVVANWLNIQFNYAFSNSKHDFINVPSFTPISGSAKIYDNLGSVKSNSLELELNGRVINKRNFSWNTGLTFSRVRSKITSLGDVPEYTENGYRRSVGATTSSIYGYSIFSNLSQLETNAEGFVTNAGDETKRIEDYTVNQFGVVVEKATLGTVAEAPVYYVNAATGNSKIIGDAQPDFTVGFTNTFNFGPISLYTVFDWKQGGEKFNETAQYLTYVFRSGFSDKTAAAGLPLNFTTLVFNASQVTDFWIENTTYLALRELSLTYKVPVNKLRIGQVLKNVDFSLIGRNLYTWTGFKGVNVDGRDQDGFNYPSYRVISAKLTLKF</sequence>
<dbReference type="Gene3D" id="2.40.170.20">
    <property type="entry name" value="TonB-dependent receptor, beta-barrel domain"/>
    <property type="match status" value="1"/>
</dbReference>
<name>A0A5J4R8X1_9ZZZZ</name>
<dbReference type="AlphaFoldDB" id="A0A5J4R8X1"/>
<dbReference type="EMBL" id="SNRY01001537">
    <property type="protein sequence ID" value="KAA6330188.1"/>
    <property type="molecule type" value="Genomic_DNA"/>
</dbReference>
<evidence type="ECO:0000256" key="1">
    <source>
        <dbReference type="ARBA" id="ARBA00004442"/>
    </source>
</evidence>
<dbReference type="Pfam" id="PF00593">
    <property type="entry name" value="TonB_dep_Rec_b-barrel"/>
    <property type="match status" value="1"/>
</dbReference>
<evidence type="ECO:0000256" key="2">
    <source>
        <dbReference type="ARBA" id="ARBA00023136"/>
    </source>
</evidence>
<dbReference type="InterPro" id="IPR036942">
    <property type="entry name" value="Beta-barrel_TonB_sf"/>
</dbReference>
<reference evidence="5" key="1">
    <citation type="submission" date="2019-03" db="EMBL/GenBank/DDBJ databases">
        <title>Single cell metagenomics reveals metabolic interactions within the superorganism composed of flagellate Streblomastix strix and complex community of Bacteroidetes bacteria on its surface.</title>
        <authorList>
            <person name="Treitli S.C."/>
            <person name="Kolisko M."/>
            <person name="Husnik F."/>
            <person name="Keeling P."/>
            <person name="Hampl V."/>
        </authorList>
    </citation>
    <scope>NUCLEOTIDE SEQUENCE</scope>
    <source>
        <strain evidence="5">STM</strain>
    </source>
</reference>
<comment type="subcellular location">
    <subcellularLocation>
        <location evidence="1">Cell outer membrane</location>
    </subcellularLocation>
</comment>